<dbReference type="Proteomes" id="UP000699042">
    <property type="component" value="Unassembled WGS sequence"/>
</dbReference>
<dbReference type="GO" id="GO:0005524">
    <property type="term" value="F:ATP binding"/>
    <property type="evidence" value="ECO:0007669"/>
    <property type="project" value="InterPro"/>
</dbReference>
<gene>
    <name evidence="7" type="ORF">JMJ77_009411</name>
</gene>
<dbReference type="CDD" id="cd18793">
    <property type="entry name" value="SF2_C_SNF"/>
    <property type="match status" value="1"/>
</dbReference>
<protein>
    <submittedName>
        <fullName evidence="7">DNA repair protein rad16</fullName>
    </submittedName>
</protein>
<evidence type="ECO:0000256" key="1">
    <source>
        <dbReference type="ARBA" id="ARBA00022741"/>
    </source>
</evidence>
<evidence type="ECO:0000256" key="2">
    <source>
        <dbReference type="ARBA" id="ARBA00022801"/>
    </source>
</evidence>
<evidence type="ECO:0000259" key="6">
    <source>
        <dbReference type="PROSITE" id="PS51194"/>
    </source>
</evidence>
<keyword evidence="3" id="KW-0067">ATP-binding</keyword>
<feature type="compositionally biased region" description="Basic residues" evidence="4">
    <location>
        <begin position="210"/>
        <end position="221"/>
    </location>
</feature>
<dbReference type="SUPFAM" id="SSF52540">
    <property type="entry name" value="P-loop containing nucleoside triphosphate hydrolases"/>
    <property type="match status" value="2"/>
</dbReference>
<dbReference type="SMART" id="SM00490">
    <property type="entry name" value="HELICc"/>
    <property type="match status" value="1"/>
</dbReference>
<feature type="compositionally biased region" description="Acidic residues" evidence="4">
    <location>
        <begin position="227"/>
        <end position="277"/>
    </location>
</feature>
<dbReference type="InterPro" id="IPR000330">
    <property type="entry name" value="SNF2_N"/>
</dbReference>
<comment type="caution">
    <text evidence="7">The sequence shown here is derived from an EMBL/GenBank/DDBJ whole genome shotgun (WGS) entry which is preliminary data.</text>
</comment>
<evidence type="ECO:0000256" key="4">
    <source>
        <dbReference type="SAM" id="MobiDB-lite"/>
    </source>
</evidence>
<keyword evidence="2" id="KW-0378">Hydrolase</keyword>
<feature type="region of interest" description="Disordered" evidence="4">
    <location>
        <begin position="13"/>
        <end position="43"/>
    </location>
</feature>
<evidence type="ECO:0000259" key="5">
    <source>
        <dbReference type="PROSITE" id="PS51192"/>
    </source>
</evidence>
<feature type="compositionally biased region" description="Acidic residues" evidence="4">
    <location>
        <begin position="776"/>
        <end position="793"/>
    </location>
</feature>
<dbReference type="InterPro" id="IPR038718">
    <property type="entry name" value="SNF2-like_sf"/>
</dbReference>
<dbReference type="PROSITE" id="PS51192">
    <property type="entry name" value="HELICASE_ATP_BIND_1"/>
    <property type="match status" value="1"/>
</dbReference>
<dbReference type="GO" id="GO:0007131">
    <property type="term" value="P:reciprocal meiotic recombination"/>
    <property type="evidence" value="ECO:0007669"/>
    <property type="project" value="TreeGrafter"/>
</dbReference>
<feature type="compositionally biased region" description="Basic residues" evidence="4">
    <location>
        <begin position="735"/>
        <end position="750"/>
    </location>
</feature>
<proteinExistence type="predicted"/>
<dbReference type="GO" id="GO:0015616">
    <property type="term" value="F:DNA translocase activity"/>
    <property type="evidence" value="ECO:0007669"/>
    <property type="project" value="TreeGrafter"/>
</dbReference>
<dbReference type="GO" id="GO:0005634">
    <property type="term" value="C:nucleus"/>
    <property type="evidence" value="ECO:0007669"/>
    <property type="project" value="TreeGrafter"/>
</dbReference>
<dbReference type="PANTHER" id="PTHR45629:SF7">
    <property type="entry name" value="DNA EXCISION REPAIR PROTEIN ERCC-6-RELATED"/>
    <property type="match status" value="1"/>
</dbReference>
<organism evidence="7 8">
    <name type="scientific">Colletotrichum scovillei</name>
    <dbReference type="NCBI Taxonomy" id="1209932"/>
    <lineage>
        <taxon>Eukaryota</taxon>
        <taxon>Fungi</taxon>
        <taxon>Dikarya</taxon>
        <taxon>Ascomycota</taxon>
        <taxon>Pezizomycotina</taxon>
        <taxon>Sordariomycetes</taxon>
        <taxon>Hypocreomycetidae</taxon>
        <taxon>Glomerellales</taxon>
        <taxon>Glomerellaceae</taxon>
        <taxon>Colletotrichum</taxon>
        <taxon>Colletotrichum acutatum species complex</taxon>
    </lineage>
</organism>
<feature type="domain" description="Helicase C-terminal" evidence="6">
    <location>
        <begin position="827"/>
        <end position="977"/>
    </location>
</feature>
<sequence>MLIATFRRLRTDLSPRPPIMRPKKKSGTLSNAPRRPKSAFDTRLPSQDGLLARVVFDAKKLLALQMGLEFDNSSEKVEAVDSQAGRVALLIHEADAHYEPATSYTTAADSLQTRILRRNASVKLYKKGLCPLSPSPTVSNGEVIVLPDQSIHETFSFESAARDMATLATGLMQDFKPGTAIVHSQAIEEDRDAFRDTFEMAMGHAAGLMRARRSTSSRRAVKGLTDSDVDSNEDVTDYDTEEEAEFDSADGSDDADDEDDLDEADDGDDEDNGDDVEPQQTQSAADNLKAVEEDFVDSEEQKGLAGQPIEKLVIGNVSGQGSDEPFVFVTVPSFLVKYIALGVYIRGDFQEMDKFRPSPNLETVLRPWQQEGAELLSHMLNGPLRGAVLGDGMGLGKTLTSINVTLRDPNEPYEGPVLVVAPKAVQSTWLDELSFHFQQLKGPRVFVLKGRNVSAAEIFGNKYDFIIVSYNYVVGASQDLDFAENTAQILNIERSQRRMAKGIVLPVKYRRPWRVGFPLCAETMDAFGLQFPIIVLDEAHKVKNHSSETHIAIRNLKYSKVLAVSGTAFPNKWHDIYGMIDFLPGNPFESFDHFVKCFSTLINGRPGNTCETDEILAFLDSFFVARPQSVMSLRGLEEHLVEAPLSTGKSISIALLADEFYRLARMRSDNDEDNDTTAAFAKAVEAETLAISDLLSREDREEDTKPYEDWCEKKGIVPADVSPDQLLEWVERAGRRPKLKRKPRKGRKTAPKSTRASLDGDNSDDPDFVAGQTEYHEDDGNDEMEENDEEYCEEQTKGRGGPKRALWLTRLRQTPPSEFVNEPRIKAVTDTVARVLSDNASDKILIFSKYLTVLDIIERALEEAEKDDAIGVRVLRFDGSMSHAKRDKVRHEVQSNSTTPCVILLTAGAGGVGLTLTAANHVILCEYWWTQSEELQALSRCYRQGQEKTVHVWRVRSLNSAIELYVQRTAKAKATVTGDIAKWLVRDLAWNSIVEFNRDPGFFCRKSHLGSLAYADFTRDADKPEVH</sequence>
<dbReference type="SMART" id="SM00487">
    <property type="entry name" value="DEXDc"/>
    <property type="match status" value="1"/>
</dbReference>
<dbReference type="AlphaFoldDB" id="A0A9P7U9D8"/>
<reference evidence="7" key="1">
    <citation type="submission" date="2021-05" db="EMBL/GenBank/DDBJ databases">
        <title>Comparative genomics of three Colletotrichum scovillei strains and genetic complementation revealed genes involved fungal growth and virulence on chili pepper.</title>
        <authorList>
            <person name="Hsieh D.-K."/>
            <person name="Chuang S.-C."/>
            <person name="Chen C.-Y."/>
            <person name="Chao Y.-T."/>
            <person name="Lu M.-Y.J."/>
            <person name="Lee M.-H."/>
            <person name="Shih M.-C."/>
        </authorList>
    </citation>
    <scope>NUCLEOTIDE SEQUENCE</scope>
    <source>
        <strain evidence="7">Coll-153</strain>
    </source>
</reference>
<dbReference type="GO" id="GO:0016787">
    <property type="term" value="F:hydrolase activity"/>
    <property type="evidence" value="ECO:0007669"/>
    <property type="project" value="UniProtKB-KW"/>
</dbReference>
<dbReference type="EMBL" id="JAESDN010000009">
    <property type="protein sequence ID" value="KAG7045328.1"/>
    <property type="molecule type" value="Genomic_DNA"/>
</dbReference>
<feature type="domain" description="Helicase ATP-binding" evidence="5">
    <location>
        <begin position="378"/>
        <end position="586"/>
    </location>
</feature>
<dbReference type="InterPro" id="IPR027417">
    <property type="entry name" value="P-loop_NTPase"/>
</dbReference>
<feature type="region of interest" description="Disordered" evidence="4">
    <location>
        <begin position="732"/>
        <end position="800"/>
    </location>
</feature>
<feature type="region of interest" description="Disordered" evidence="4">
    <location>
        <begin position="209"/>
        <end position="284"/>
    </location>
</feature>
<dbReference type="Gene3D" id="3.40.50.300">
    <property type="entry name" value="P-loop containing nucleotide triphosphate hydrolases"/>
    <property type="match status" value="1"/>
</dbReference>
<dbReference type="Gene3D" id="3.40.50.10810">
    <property type="entry name" value="Tandem AAA-ATPase domain"/>
    <property type="match status" value="1"/>
</dbReference>
<dbReference type="Pfam" id="PF00176">
    <property type="entry name" value="SNF2-rel_dom"/>
    <property type="match status" value="1"/>
</dbReference>
<dbReference type="InterPro" id="IPR049730">
    <property type="entry name" value="SNF2/RAD54-like_C"/>
</dbReference>
<dbReference type="GO" id="GO:0000724">
    <property type="term" value="P:double-strand break repair via homologous recombination"/>
    <property type="evidence" value="ECO:0007669"/>
    <property type="project" value="TreeGrafter"/>
</dbReference>
<evidence type="ECO:0000313" key="8">
    <source>
        <dbReference type="Proteomes" id="UP000699042"/>
    </source>
</evidence>
<dbReference type="PROSITE" id="PS51194">
    <property type="entry name" value="HELICASE_CTER"/>
    <property type="match status" value="1"/>
</dbReference>
<evidence type="ECO:0000313" key="7">
    <source>
        <dbReference type="EMBL" id="KAG7045328.1"/>
    </source>
</evidence>
<dbReference type="PANTHER" id="PTHR45629">
    <property type="entry name" value="SNF2/RAD54 FAMILY MEMBER"/>
    <property type="match status" value="1"/>
</dbReference>
<keyword evidence="8" id="KW-1185">Reference proteome</keyword>
<name>A0A9P7U9D8_9PEZI</name>
<keyword evidence="1" id="KW-0547">Nucleotide-binding</keyword>
<dbReference type="Pfam" id="PF00271">
    <property type="entry name" value="Helicase_C"/>
    <property type="match status" value="1"/>
</dbReference>
<dbReference type="InterPro" id="IPR014001">
    <property type="entry name" value="Helicase_ATP-bd"/>
</dbReference>
<dbReference type="InterPro" id="IPR001650">
    <property type="entry name" value="Helicase_C-like"/>
</dbReference>
<dbReference type="InterPro" id="IPR050496">
    <property type="entry name" value="SNF2_RAD54_helicase_repair"/>
</dbReference>
<evidence type="ECO:0000256" key="3">
    <source>
        <dbReference type="ARBA" id="ARBA00022840"/>
    </source>
</evidence>
<accession>A0A9P7U9D8</accession>